<dbReference type="PROSITE" id="PS51450">
    <property type="entry name" value="LRR"/>
    <property type="match status" value="1"/>
</dbReference>
<dbReference type="InterPro" id="IPR003591">
    <property type="entry name" value="Leu-rich_rpt_typical-subtyp"/>
</dbReference>
<dbReference type="InterPro" id="IPR051502">
    <property type="entry name" value="RLP_Defense_Trigger"/>
</dbReference>
<dbReference type="GO" id="GO:0005886">
    <property type="term" value="C:plasma membrane"/>
    <property type="evidence" value="ECO:0007669"/>
    <property type="project" value="UniProtKB-SubCell"/>
</dbReference>
<keyword evidence="3" id="KW-0433">Leucine-rich repeat</keyword>
<dbReference type="PRINTS" id="PR00019">
    <property type="entry name" value="LEURICHRPT"/>
</dbReference>
<protein>
    <recommendedName>
        <fullName evidence="9">Leucine-rich repeat-containing N-terminal plant-type domain-containing protein</fullName>
    </recommendedName>
</protein>
<dbReference type="PANTHER" id="PTHR48062">
    <property type="entry name" value="RECEPTOR-LIKE PROTEIN 14"/>
    <property type="match status" value="1"/>
</dbReference>
<dbReference type="InterPro" id="IPR001611">
    <property type="entry name" value="Leu-rich_rpt"/>
</dbReference>
<evidence type="ECO:0000256" key="1">
    <source>
        <dbReference type="ARBA" id="ARBA00004251"/>
    </source>
</evidence>
<comment type="subcellular location">
    <subcellularLocation>
        <location evidence="1">Cell membrane</location>
        <topology evidence="1">Single-pass type I membrane protein</topology>
    </subcellularLocation>
</comment>
<sequence>MALAFVNDRCHCCLQEERSSLLEIKTWFSHSGAASNELQGWDKEHFNCCNWYRVACDNTTNRVIKLDLSYVNYDALEDLYLNASLFLPFKELEILDLSFNQLVGGLKNQGFQGLASGLRKFMELRLSYNKFNDNILSSLSGFSTLKSLDLSNNKFTGTIGLNGLRKLEVLYLDSTDLKESILLESLGGLPSLKTLHASNSKFKGKYFGKGLCNSTSLEEMSLDGSSLPASFLRIIGSFPALRTLSLEGCLLSGTLPHQGWCELKNLERLHLAGNYLEGVLPPCLGNLSSLRYLDLSYNQFEGNIAFSHLSHLPQLENLSISNNNFQIPISFGSFMNHSNLKHIACDNNDLVPASSFQPSVPKLQLSVFSASSCTSKLLSAEFPNFLRSQYDLVFVELSHNKFIREPFPSWLFENNTKLNRLYLRNTSFISPLQLPQNPRPNLQTIDLSDSNINGQIARNTCLILPRLKNFILANNDLTGCIPPCFGNMSSLAYLDLSNNHMSCELLENNLPTVGSSLWYLKLSNNNFKGLLPPFVFNMTKLVYLFLDGNKFVGEVSGTFSPLQFVDISNNHLSGMLPRGIGNSSIFMMGIDLSRNHFEGTIPIEYFNSNWIKFLDLSENNLSGSLPLGFDAPSLRYVHLYRNQLSGQLPYVFCNLSSLIDYFQIAFFVLKSNQFNGELPHQLCLLRRLSILDLSENNFSGHLPSCLSNLNFTPEDDKSLVVDFIVSGFDKSKDYFDDNGFDVDSKTVFAKIILKTVVELTSKKKFYSYMGDILRYMSAMDLSCNRFTGEIPIEWGNLSGIHSLNLSQNNLTGLIPSSFSNLKQIESLDLSHNNLMENSCTAH</sequence>
<keyword evidence="6" id="KW-1133">Transmembrane helix</keyword>
<dbReference type="SUPFAM" id="SSF52058">
    <property type="entry name" value="L domain-like"/>
    <property type="match status" value="1"/>
</dbReference>
<reference evidence="10" key="1">
    <citation type="submission" date="2019-03" db="EMBL/GenBank/DDBJ databases">
        <authorList>
            <person name="Mank J."/>
            <person name="Almeida P."/>
        </authorList>
    </citation>
    <scope>NUCLEOTIDE SEQUENCE</scope>
    <source>
        <strain evidence="10">78183</strain>
    </source>
</reference>
<name>A0A6N2L1N8_SALVM</name>
<evidence type="ECO:0000256" key="3">
    <source>
        <dbReference type="ARBA" id="ARBA00022614"/>
    </source>
</evidence>
<dbReference type="AlphaFoldDB" id="A0A6N2L1N8"/>
<evidence type="ECO:0000256" key="7">
    <source>
        <dbReference type="ARBA" id="ARBA00023136"/>
    </source>
</evidence>
<evidence type="ECO:0000256" key="2">
    <source>
        <dbReference type="ARBA" id="ARBA00009592"/>
    </source>
</evidence>
<keyword evidence="4" id="KW-0812">Transmembrane</keyword>
<dbReference type="Pfam" id="PF08263">
    <property type="entry name" value="LRRNT_2"/>
    <property type="match status" value="1"/>
</dbReference>
<proteinExistence type="inferred from homology"/>
<dbReference type="Gene3D" id="3.80.10.10">
    <property type="entry name" value="Ribonuclease Inhibitor"/>
    <property type="match status" value="4"/>
</dbReference>
<keyword evidence="7" id="KW-0472">Membrane</keyword>
<evidence type="ECO:0000256" key="4">
    <source>
        <dbReference type="ARBA" id="ARBA00022692"/>
    </source>
</evidence>
<dbReference type="PANTHER" id="PTHR48062:SF21">
    <property type="entry name" value="RECEPTOR-LIKE PROTEIN 12"/>
    <property type="match status" value="1"/>
</dbReference>
<dbReference type="Pfam" id="PF13855">
    <property type="entry name" value="LRR_8"/>
    <property type="match status" value="3"/>
</dbReference>
<evidence type="ECO:0000256" key="8">
    <source>
        <dbReference type="ARBA" id="ARBA00023180"/>
    </source>
</evidence>
<keyword evidence="5" id="KW-0677">Repeat</keyword>
<keyword evidence="8" id="KW-0325">Glycoprotein</keyword>
<evidence type="ECO:0000256" key="6">
    <source>
        <dbReference type="ARBA" id="ARBA00022989"/>
    </source>
</evidence>
<organism evidence="10">
    <name type="scientific">Salix viminalis</name>
    <name type="common">Common osier</name>
    <name type="synonym">Basket willow</name>
    <dbReference type="NCBI Taxonomy" id="40686"/>
    <lineage>
        <taxon>Eukaryota</taxon>
        <taxon>Viridiplantae</taxon>
        <taxon>Streptophyta</taxon>
        <taxon>Embryophyta</taxon>
        <taxon>Tracheophyta</taxon>
        <taxon>Spermatophyta</taxon>
        <taxon>Magnoliopsida</taxon>
        <taxon>eudicotyledons</taxon>
        <taxon>Gunneridae</taxon>
        <taxon>Pentapetalae</taxon>
        <taxon>rosids</taxon>
        <taxon>fabids</taxon>
        <taxon>Malpighiales</taxon>
        <taxon>Salicaceae</taxon>
        <taxon>Saliceae</taxon>
        <taxon>Salix</taxon>
    </lineage>
</organism>
<gene>
    <name evidence="10" type="ORF">SVIM_LOCUS169830</name>
</gene>
<dbReference type="SUPFAM" id="SSF52047">
    <property type="entry name" value="RNI-like"/>
    <property type="match status" value="1"/>
</dbReference>
<accession>A0A6N2L1N8</accession>
<dbReference type="EMBL" id="CAADRP010001068">
    <property type="protein sequence ID" value="VFU34817.1"/>
    <property type="molecule type" value="Genomic_DNA"/>
</dbReference>
<evidence type="ECO:0000313" key="10">
    <source>
        <dbReference type="EMBL" id="VFU34817.1"/>
    </source>
</evidence>
<evidence type="ECO:0000256" key="5">
    <source>
        <dbReference type="ARBA" id="ARBA00022737"/>
    </source>
</evidence>
<comment type="similarity">
    <text evidence="2">Belongs to the RLP family.</text>
</comment>
<dbReference type="Pfam" id="PF00560">
    <property type="entry name" value="LRR_1"/>
    <property type="match status" value="6"/>
</dbReference>
<dbReference type="InterPro" id="IPR013210">
    <property type="entry name" value="LRR_N_plant-typ"/>
</dbReference>
<evidence type="ECO:0000259" key="9">
    <source>
        <dbReference type="Pfam" id="PF08263"/>
    </source>
</evidence>
<dbReference type="InterPro" id="IPR032675">
    <property type="entry name" value="LRR_dom_sf"/>
</dbReference>
<dbReference type="SMART" id="SM00369">
    <property type="entry name" value="LRR_TYP"/>
    <property type="match status" value="8"/>
</dbReference>
<feature type="domain" description="Leucine-rich repeat-containing N-terminal plant-type" evidence="9">
    <location>
        <begin position="15"/>
        <end position="57"/>
    </location>
</feature>